<dbReference type="Proteomes" id="UP000536262">
    <property type="component" value="Unassembled WGS sequence"/>
</dbReference>
<evidence type="ECO:0000313" key="4">
    <source>
        <dbReference type="Proteomes" id="UP000536262"/>
    </source>
</evidence>
<evidence type="ECO:0000313" key="3">
    <source>
        <dbReference type="EMBL" id="MBB6357539.1"/>
    </source>
</evidence>
<dbReference type="InterPro" id="IPR005064">
    <property type="entry name" value="BUG"/>
</dbReference>
<dbReference type="Gene3D" id="3.40.190.150">
    <property type="entry name" value="Bordetella uptake gene, domain 1"/>
    <property type="match status" value="1"/>
</dbReference>
<evidence type="ECO:0000256" key="1">
    <source>
        <dbReference type="ARBA" id="ARBA00006987"/>
    </source>
</evidence>
<organism evidence="3 4">
    <name type="scientific">Aminobacter aganoensis</name>
    <dbReference type="NCBI Taxonomy" id="83264"/>
    <lineage>
        <taxon>Bacteria</taxon>
        <taxon>Pseudomonadati</taxon>
        <taxon>Pseudomonadota</taxon>
        <taxon>Alphaproteobacteria</taxon>
        <taxon>Hyphomicrobiales</taxon>
        <taxon>Phyllobacteriaceae</taxon>
        <taxon>Aminobacter</taxon>
    </lineage>
</organism>
<gene>
    <name evidence="3" type="ORF">GGR00_005362</name>
</gene>
<accession>A0A7X0KNW7</accession>
<dbReference type="InterPro" id="IPR042100">
    <property type="entry name" value="Bug_dom1"/>
</dbReference>
<dbReference type="PANTHER" id="PTHR42928">
    <property type="entry name" value="TRICARBOXYLATE-BINDING PROTEIN"/>
    <property type="match status" value="1"/>
</dbReference>
<sequence>MNWNSLKRRISECTLAIAAAAILVSGSADIGIAADYPAKPVTIVLSYAPGGVADISTRLIAEQMGKKLGQQFIVENKPGGGGILGIQTALNAANDGYTLMLIGNGQAIAKSLFTQLPYDPEANFEPVSMFAEFGLVMFTGANSKFKSAQDILDYAKANPGKLNIGSINTGSTQNLSAELFMNVAGIDASLIPFKGSPDLVTATIRGDVDVGFEIYAGLKSALDAKQVIPLATTGSNRASNLPDIPTIEEAGVKPYSVTSWNALAGPKGIPAEHIAALNEAVAEALANPEVIARMADFGMEPRPTTPEALAERMSADVLKWASVIEDAGVAKQ</sequence>
<keyword evidence="2" id="KW-0732">Signal</keyword>
<dbReference type="SUPFAM" id="SSF53850">
    <property type="entry name" value="Periplasmic binding protein-like II"/>
    <property type="match status" value="1"/>
</dbReference>
<dbReference type="AlphaFoldDB" id="A0A7X0KNW7"/>
<name>A0A7X0KNW7_9HYPH</name>
<proteinExistence type="inferred from homology"/>
<dbReference type="Pfam" id="PF03401">
    <property type="entry name" value="TctC"/>
    <property type="match status" value="1"/>
</dbReference>
<keyword evidence="4" id="KW-1185">Reference proteome</keyword>
<dbReference type="EMBL" id="JACHOU010000026">
    <property type="protein sequence ID" value="MBB6357539.1"/>
    <property type="molecule type" value="Genomic_DNA"/>
</dbReference>
<reference evidence="3 4" key="1">
    <citation type="submission" date="2020-08" db="EMBL/GenBank/DDBJ databases">
        <title>Genomic Encyclopedia of Type Strains, Phase IV (KMG-IV): sequencing the most valuable type-strain genomes for metagenomic binning, comparative biology and taxonomic classification.</title>
        <authorList>
            <person name="Goeker M."/>
        </authorList>
    </citation>
    <scope>NUCLEOTIDE SEQUENCE [LARGE SCALE GENOMIC DNA]</scope>
    <source>
        <strain evidence="3 4">DSM 7051</strain>
    </source>
</reference>
<dbReference type="Gene3D" id="3.40.190.10">
    <property type="entry name" value="Periplasmic binding protein-like II"/>
    <property type="match status" value="1"/>
</dbReference>
<dbReference type="PANTHER" id="PTHR42928:SF5">
    <property type="entry name" value="BLR1237 PROTEIN"/>
    <property type="match status" value="1"/>
</dbReference>
<dbReference type="CDD" id="cd07012">
    <property type="entry name" value="PBP2_Bug_TTT"/>
    <property type="match status" value="1"/>
</dbReference>
<dbReference type="RefSeq" id="WP_184702325.1">
    <property type="nucleotide sequence ID" value="NZ_BAABEG010000004.1"/>
</dbReference>
<keyword evidence="3" id="KW-0675">Receptor</keyword>
<comment type="caution">
    <text evidence="3">The sequence shown here is derived from an EMBL/GenBank/DDBJ whole genome shotgun (WGS) entry which is preliminary data.</text>
</comment>
<comment type="similarity">
    <text evidence="1">Belongs to the UPF0065 (bug) family.</text>
</comment>
<feature type="signal peptide" evidence="2">
    <location>
        <begin position="1"/>
        <end position="30"/>
    </location>
</feature>
<protein>
    <submittedName>
        <fullName evidence="3">Tripartite-type tricarboxylate transporter receptor subunit TctC</fullName>
    </submittedName>
</protein>
<evidence type="ECO:0000256" key="2">
    <source>
        <dbReference type="SAM" id="SignalP"/>
    </source>
</evidence>
<dbReference type="PIRSF" id="PIRSF017082">
    <property type="entry name" value="YflP"/>
    <property type="match status" value="1"/>
</dbReference>
<feature type="chain" id="PRO_5031307149" evidence="2">
    <location>
        <begin position="31"/>
        <end position="332"/>
    </location>
</feature>